<accession>A0ABV2HC17</accession>
<dbReference type="SMART" id="SM00421">
    <property type="entry name" value="HTH_LUXR"/>
    <property type="match status" value="1"/>
</dbReference>
<dbReference type="GO" id="GO:0003677">
    <property type="term" value="F:DNA binding"/>
    <property type="evidence" value="ECO:0007669"/>
    <property type="project" value="UniProtKB-KW"/>
</dbReference>
<dbReference type="InterPro" id="IPR036388">
    <property type="entry name" value="WH-like_DNA-bd_sf"/>
</dbReference>
<name>A0ABV2HC17_9HYPH</name>
<sequence length="221" mass="23887">MQDAKVSIVSDSAILTAALEQSIRTTFGSVRRVSSVLELLRTPDWQLAISVLDAADPKAVTQHLLSVPNKDDLARIVLLMRANQTVCDFRDLLPFVGALMPNGTSLDEINLAAQLVRPGFSLLPSNVFSLLNSAPQPAPEPVPLILKLLTERELDVLQLLAEGCSNKTIARRLDVSDSTIRVHVRAILKKLKMQNRTQAALLAISSRADGHAGLSSVVAVD</sequence>
<comment type="caution">
    <text evidence="5">The sequence shown here is derived from an EMBL/GenBank/DDBJ whole genome shotgun (WGS) entry which is preliminary data.</text>
</comment>
<dbReference type="PANTHER" id="PTHR44688">
    <property type="entry name" value="DNA-BINDING TRANSCRIPTIONAL ACTIVATOR DEVR_DOSR"/>
    <property type="match status" value="1"/>
</dbReference>
<dbReference type="SUPFAM" id="SSF46894">
    <property type="entry name" value="C-terminal effector domain of the bipartite response regulators"/>
    <property type="match status" value="1"/>
</dbReference>
<keyword evidence="2 5" id="KW-0238">DNA-binding</keyword>
<dbReference type="PROSITE" id="PS50043">
    <property type="entry name" value="HTH_LUXR_2"/>
    <property type="match status" value="1"/>
</dbReference>
<evidence type="ECO:0000256" key="3">
    <source>
        <dbReference type="ARBA" id="ARBA00023163"/>
    </source>
</evidence>
<feature type="domain" description="HTH luxR-type" evidence="4">
    <location>
        <begin position="142"/>
        <end position="207"/>
    </location>
</feature>
<dbReference type="Gene3D" id="1.10.10.10">
    <property type="entry name" value="Winged helix-like DNA-binding domain superfamily/Winged helix DNA-binding domain"/>
    <property type="match status" value="1"/>
</dbReference>
<dbReference type="InterPro" id="IPR016032">
    <property type="entry name" value="Sig_transdc_resp-reg_C-effctor"/>
</dbReference>
<reference evidence="5 6" key="1">
    <citation type="submission" date="2024-06" db="EMBL/GenBank/DDBJ databases">
        <title>Genomic Encyclopedia of Type Strains, Phase IV (KMG-IV): sequencing the most valuable type-strain genomes for metagenomic binning, comparative biology and taxonomic classification.</title>
        <authorList>
            <person name="Goeker M."/>
        </authorList>
    </citation>
    <scope>NUCLEOTIDE SEQUENCE [LARGE SCALE GENOMIC DNA]</scope>
    <source>
        <strain evidence="5 6">DSM 105042</strain>
    </source>
</reference>
<evidence type="ECO:0000259" key="4">
    <source>
        <dbReference type="PROSITE" id="PS50043"/>
    </source>
</evidence>
<dbReference type="CDD" id="cd06170">
    <property type="entry name" value="LuxR_C_like"/>
    <property type="match status" value="1"/>
</dbReference>
<dbReference type="Pfam" id="PF00196">
    <property type="entry name" value="GerE"/>
    <property type="match status" value="1"/>
</dbReference>
<dbReference type="PRINTS" id="PR00038">
    <property type="entry name" value="HTHLUXR"/>
</dbReference>
<gene>
    <name evidence="5" type="ORF">ABID21_004206</name>
</gene>
<evidence type="ECO:0000313" key="6">
    <source>
        <dbReference type="Proteomes" id="UP001549031"/>
    </source>
</evidence>
<organism evidence="5 6">
    <name type="scientific">Pseudorhizobium tarimense</name>
    <dbReference type="NCBI Taxonomy" id="1079109"/>
    <lineage>
        <taxon>Bacteria</taxon>
        <taxon>Pseudomonadati</taxon>
        <taxon>Pseudomonadota</taxon>
        <taxon>Alphaproteobacteria</taxon>
        <taxon>Hyphomicrobiales</taxon>
        <taxon>Rhizobiaceae</taxon>
        <taxon>Rhizobium/Agrobacterium group</taxon>
        <taxon>Pseudorhizobium</taxon>
    </lineage>
</organism>
<keyword evidence="6" id="KW-1185">Reference proteome</keyword>
<dbReference type="RefSeq" id="WP_247245827.1">
    <property type="nucleotide sequence ID" value="NZ_JALJRA010000020.1"/>
</dbReference>
<keyword evidence="3" id="KW-0804">Transcription</keyword>
<dbReference type="EMBL" id="JBEPLJ010000019">
    <property type="protein sequence ID" value="MET3588073.1"/>
    <property type="molecule type" value="Genomic_DNA"/>
</dbReference>
<dbReference type="Proteomes" id="UP001549031">
    <property type="component" value="Unassembled WGS sequence"/>
</dbReference>
<keyword evidence="1" id="KW-0805">Transcription regulation</keyword>
<protein>
    <submittedName>
        <fullName evidence="5">DNA-binding NarL/FixJ family response regulator</fullName>
    </submittedName>
</protein>
<dbReference type="InterPro" id="IPR000792">
    <property type="entry name" value="Tscrpt_reg_LuxR_C"/>
</dbReference>
<dbReference type="PANTHER" id="PTHR44688:SF16">
    <property type="entry name" value="DNA-BINDING TRANSCRIPTIONAL ACTIVATOR DEVR_DOSR"/>
    <property type="match status" value="1"/>
</dbReference>
<proteinExistence type="predicted"/>
<dbReference type="PROSITE" id="PS00622">
    <property type="entry name" value="HTH_LUXR_1"/>
    <property type="match status" value="1"/>
</dbReference>
<evidence type="ECO:0000256" key="1">
    <source>
        <dbReference type="ARBA" id="ARBA00023015"/>
    </source>
</evidence>
<evidence type="ECO:0000313" key="5">
    <source>
        <dbReference type="EMBL" id="MET3588073.1"/>
    </source>
</evidence>
<evidence type="ECO:0000256" key="2">
    <source>
        <dbReference type="ARBA" id="ARBA00023125"/>
    </source>
</evidence>